<proteinExistence type="predicted"/>
<dbReference type="InterPro" id="IPR053098">
    <property type="entry name" value="Petuviruses_polyprotein"/>
</dbReference>
<dbReference type="Proteomes" id="UP000189701">
    <property type="component" value="Unplaced"/>
</dbReference>
<dbReference type="AlphaFoldDB" id="A0A1U7VPK9"/>
<evidence type="ECO:0000313" key="2">
    <source>
        <dbReference type="RefSeq" id="XP_009769842.1"/>
    </source>
</evidence>
<sequence>MESSFEIYKASWKNVTSVKILTEKEKGLGGSNAPLRDTALGILIATAKTSKKKGKTTEKQFRAKYENKDPEGISRAPKIPKKNIVLPTGEKPPTSDIEASMKWQSENSIYQNKVLNNIDNTIKNVSHTQNKMMSKVETIEKKMEQISSHYAGLIKALELRILHEVFCGDTGQRQEKMRRQLFEMKCSSFDRNVIVRHIQKMAKIYFKIGGDINLKQAFVSSLSKLLASRTMSIIEEKFQSITIPQIGYIRQVIFVALDDICMKRSALKQIIQHNIALDKACRKSDLITGSGCSCHTYR</sequence>
<dbReference type="PANTHER" id="PTHR48435">
    <property type="entry name" value="POLYPROTEIN"/>
    <property type="match status" value="1"/>
</dbReference>
<accession>A0A1U7VPK9</accession>
<gene>
    <name evidence="2" type="primary">LOC104220645</name>
</gene>
<protein>
    <submittedName>
        <fullName evidence="2">Uncharacterized protein LOC104220645</fullName>
    </submittedName>
</protein>
<evidence type="ECO:0000313" key="1">
    <source>
        <dbReference type="Proteomes" id="UP000189701"/>
    </source>
</evidence>
<reference evidence="1" key="1">
    <citation type="journal article" date="2013" name="Genome Biol.">
        <title>Reference genomes and transcriptomes of Nicotiana sylvestris and Nicotiana tomentosiformis.</title>
        <authorList>
            <person name="Sierro N."/>
            <person name="Battey J.N."/>
            <person name="Ouadi S."/>
            <person name="Bovet L."/>
            <person name="Goepfert S."/>
            <person name="Bakaher N."/>
            <person name="Peitsch M.C."/>
            <person name="Ivanov N.V."/>
        </authorList>
    </citation>
    <scope>NUCLEOTIDE SEQUENCE [LARGE SCALE GENOMIC DNA]</scope>
</reference>
<keyword evidence="1" id="KW-1185">Reference proteome</keyword>
<dbReference type="PANTHER" id="PTHR48435:SF1">
    <property type="entry name" value="POLYPROTEIN"/>
    <property type="match status" value="1"/>
</dbReference>
<organism evidence="1 2">
    <name type="scientific">Nicotiana sylvestris</name>
    <name type="common">Wood tobacco</name>
    <name type="synonym">South American tobacco</name>
    <dbReference type="NCBI Taxonomy" id="4096"/>
    <lineage>
        <taxon>Eukaryota</taxon>
        <taxon>Viridiplantae</taxon>
        <taxon>Streptophyta</taxon>
        <taxon>Embryophyta</taxon>
        <taxon>Tracheophyta</taxon>
        <taxon>Spermatophyta</taxon>
        <taxon>Magnoliopsida</taxon>
        <taxon>eudicotyledons</taxon>
        <taxon>Gunneridae</taxon>
        <taxon>Pentapetalae</taxon>
        <taxon>asterids</taxon>
        <taxon>lamiids</taxon>
        <taxon>Solanales</taxon>
        <taxon>Solanaceae</taxon>
        <taxon>Nicotianoideae</taxon>
        <taxon>Nicotianeae</taxon>
        <taxon>Nicotiana</taxon>
    </lineage>
</organism>
<dbReference type="RefSeq" id="XP_009769842.1">
    <property type="nucleotide sequence ID" value="XM_009771540.1"/>
</dbReference>
<reference evidence="2" key="2">
    <citation type="submission" date="2025-08" db="UniProtKB">
        <authorList>
            <consortium name="RefSeq"/>
        </authorList>
    </citation>
    <scope>IDENTIFICATION</scope>
    <source>
        <tissue evidence="2">Leaf</tissue>
    </source>
</reference>
<name>A0A1U7VPK9_NICSY</name>